<dbReference type="Gene3D" id="1.10.3720.10">
    <property type="entry name" value="MetI-like"/>
    <property type="match status" value="1"/>
</dbReference>
<evidence type="ECO:0000256" key="5">
    <source>
        <dbReference type="ARBA" id="ARBA00022989"/>
    </source>
</evidence>
<dbReference type="EMBL" id="FOYT01000001">
    <property type="protein sequence ID" value="SFR35455.1"/>
    <property type="molecule type" value="Genomic_DNA"/>
</dbReference>
<feature type="transmembrane region" description="Helical" evidence="7">
    <location>
        <begin position="161"/>
        <end position="189"/>
    </location>
</feature>
<evidence type="ECO:0000256" key="2">
    <source>
        <dbReference type="ARBA" id="ARBA00022448"/>
    </source>
</evidence>
<dbReference type="SUPFAM" id="SSF161098">
    <property type="entry name" value="MetI-like"/>
    <property type="match status" value="1"/>
</dbReference>
<accession>A0A1I6FZS8</accession>
<dbReference type="GO" id="GO:0055085">
    <property type="term" value="P:transmembrane transport"/>
    <property type="evidence" value="ECO:0007669"/>
    <property type="project" value="InterPro"/>
</dbReference>
<keyword evidence="5 7" id="KW-1133">Transmembrane helix</keyword>
<evidence type="ECO:0000256" key="3">
    <source>
        <dbReference type="ARBA" id="ARBA00022475"/>
    </source>
</evidence>
<dbReference type="PANTHER" id="PTHR32243">
    <property type="entry name" value="MALTOSE TRANSPORT SYSTEM PERMEASE-RELATED"/>
    <property type="match status" value="1"/>
</dbReference>
<comment type="subcellular location">
    <subcellularLocation>
        <location evidence="1 7">Cell membrane</location>
        <topology evidence="1 7">Multi-pass membrane protein</topology>
    </subcellularLocation>
</comment>
<dbReference type="InterPro" id="IPR000515">
    <property type="entry name" value="MetI-like"/>
</dbReference>
<gene>
    <name evidence="9" type="ORF">SAMN04487947_0321</name>
</gene>
<dbReference type="Proteomes" id="UP000198531">
    <property type="component" value="Unassembled WGS sequence"/>
</dbReference>
<dbReference type="RefSeq" id="WP_089803990.1">
    <property type="nucleotide sequence ID" value="NZ_FOYT01000001.1"/>
</dbReference>
<proteinExistence type="inferred from homology"/>
<feature type="transmembrane region" description="Helical" evidence="7">
    <location>
        <begin position="210"/>
        <end position="231"/>
    </location>
</feature>
<protein>
    <submittedName>
        <fullName evidence="9">Carbohydrate ABC transporter membrane protein 2, CUT1 family (TC 3.A.1.1.-)</fullName>
    </submittedName>
</protein>
<reference evidence="10" key="1">
    <citation type="submission" date="2016-10" db="EMBL/GenBank/DDBJ databases">
        <authorList>
            <person name="Varghese N."/>
            <person name="Submissions S."/>
        </authorList>
    </citation>
    <scope>NUCLEOTIDE SEQUENCE [LARGE SCALE GENOMIC DNA]</scope>
    <source>
        <strain evidence="10">CGMCC 1.7736</strain>
    </source>
</reference>
<feature type="transmembrane region" description="Helical" evidence="7">
    <location>
        <begin position="86"/>
        <end position="107"/>
    </location>
</feature>
<feature type="domain" description="ABC transmembrane type-1" evidence="8">
    <location>
        <begin position="82"/>
        <end position="284"/>
    </location>
</feature>
<dbReference type="PANTHER" id="PTHR32243:SF18">
    <property type="entry name" value="INNER MEMBRANE ABC TRANSPORTER PERMEASE PROTEIN YCJP"/>
    <property type="match status" value="1"/>
</dbReference>
<evidence type="ECO:0000256" key="1">
    <source>
        <dbReference type="ARBA" id="ARBA00004651"/>
    </source>
</evidence>
<evidence type="ECO:0000313" key="10">
    <source>
        <dbReference type="Proteomes" id="UP000198531"/>
    </source>
</evidence>
<keyword evidence="2 7" id="KW-0813">Transport</keyword>
<dbReference type="OrthoDB" id="31404at2157"/>
<evidence type="ECO:0000259" key="8">
    <source>
        <dbReference type="PROSITE" id="PS50928"/>
    </source>
</evidence>
<dbReference type="STRING" id="553469.SAMN04487947_0321"/>
<feature type="transmembrane region" description="Helical" evidence="7">
    <location>
        <begin position="119"/>
        <end position="141"/>
    </location>
</feature>
<keyword evidence="10" id="KW-1185">Reference proteome</keyword>
<evidence type="ECO:0000256" key="6">
    <source>
        <dbReference type="ARBA" id="ARBA00023136"/>
    </source>
</evidence>
<keyword evidence="3" id="KW-1003">Cell membrane</keyword>
<keyword evidence="6 7" id="KW-0472">Membrane</keyword>
<sequence>MSRNVLRRGVRNAIEHPRVVYRLLFAVLVAFVLLLFGFPLYWLLVLAVTPPAAVDGLGLFPETVTASNFVAVVAFTSFGRHLLNGLVVATLSTAVVLVVGSLAGYAFGRLSFPGRRPLLLVFLVVAYTPPAAFLVPLFRLFTGVSVPLGPVTLTTPTLYNTPGAVVLPTSMLTLPLAIYVLTVFFAQIPDELEAAARVEGATRLGALRRVVLPLARPGVAAAGVLTFVQVYNEFFFSYLMTDGDPRHWAPLAPFVYGLRYSEATLGAAAAVLGLAPVAVVLLVANDSLVEGVAATVPVER</sequence>
<evidence type="ECO:0000256" key="7">
    <source>
        <dbReference type="RuleBase" id="RU363032"/>
    </source>
</evidence>
<organism evidence="9 10">
    <name type="scientific">Halogeometricum rufum</name>
    <dbReference type="NCBI Taxonomy" id="553469"/>
    <lineage>
        <taxon>Archaea</taxon>
        <taxon>Methanobacteriati</taxon>
        <taxon>Methanobacteriota</taxon>
        <taxon>Stenosarchaea group</taxon>
        <taxon>Halobacteria</taxon>
        <taxon>Halobacteriales</taxon>
        <taxon>Haloferacaceae</taxon>
        <taxon>Halogeometricum</taxon>
    </lineage>
</organism>
<dbReference type="GO" id="GO:0005886">
    <property type="term" value="C:plasma membrane"/>
    <property type="evidence" value="ECO:0007669"/>
    <property type="project" value="UniProtKB-SubCell"/>
</dbReference>
<dbReference type="CDD" id="cd06261">
    <property type="entry name" value="TM_PBP2"/>
    <property type="match status" value="1"/>
</dbReference>
<evidence type="ECO:0000313" key="9">
    <source>
        <dbReference type="EMBL" id="SFR35455.1"/>
    </source>
</evidence>
<dbReference type="InterPro" id="IPR035906">
    <property type="entry name" value="MetI-like_sf"/>
</dbReference>
<name>A0A1I6FZS8_9EURY</name>
<dbReference type="Pfam" id="PF00528">
    <property type="entry name" value="BPD_transp_1"/>
    <property type="match status" value="1"/>
</dbReference>
<comment type="similarity">
    <text evidence="7">Belongs to the binding-protein-dependent transport system permease family.</text>
</comment>
<dbReference type="PROSITE" id="PS50928">
    <property type="entry name" value="ABC_TM1"/>
    <property type="match status" value="1"/>
</dbReference>
<feature type="transmembrane region" description="Helical" evidence="7">
    <location>
        <begin position="263"/>
        <end position="284"/>
    </location>
</feature>
<keyword evidence="4 7" id="KW-0812">Transmembrane</keyword>
<evidence type="ECO:0000256" key="4">
    <source>
        <dbReference type="ARBA" id="ARBA00022692"/>
    </source>
</evidence>
<dbReference type="InterPro" id="IPR050901">
    <property type="entry name" value="BP-dep_ABC_trans_perm"/>
</dbReference>
<feature type="transmembrane region" description="Helical" evidence="7">
    <location>
        <begin position="20"/>
        <end position="44"/>
    </location>
</feature>
<dbReference type="AlphaFoldDB" id="A0A1I6FZS8"/>